<dbReference type="Proteomes" id="UP000612808">
    <property type="component" value="Unassembled WGS sequence"/>
</dbReference>
<keyword evidence="1" id="KW-0472">Membrane</keyword>
<dbReference type="AlphaFoldDB" id="A0A8J3NAT6"/>
<evidence type="ECO:0000313" key="3">
    <source>
        <dbReference type="Proteomes" id="UP000612808"/>
    </source>
</evidence>
<feature type="transmembrane region" description="Helical" evidence="1">
    <location>
        <begin position="68"/>
        <end position="93"/>
    </location>
</feature>
<keyword evidence="3" id="KW-1185">Reference proteome</keyword>
<dbReference type="RefSeq" id="WP_203654932.1">
    <property type="nucleotide sequence ID" value="NZ_BAAAZM010000002.1"/>
</dbReference>
<feature type="transmembrane region" description="Helical" evidence="1">
    <location>
        <begin position="223"/>
        <end position="245"/>
    </location>
</feature>
<gene>
    <name evidence="2" type="ORF">Aru02nite_07810</name>
</gene>
<feature type="transmembrane region" description="Helical" evidence="1">
    <location>
        <begin position="300"/>
        <end position="320"/>
    </location>
</feature>
<evidence type="ECO:0000256" key="1">
    <source>
        <dbReference type="SAM" id="Phobius"/>
    </source>
</evidence>
<reference evidence="2" key="1">
    <citation type="submission" date="2021-01" db="EMBL/GenBank/DDBJ databases">
        <title>Whole genome shotgun sequence of Actinocatenispora rupis NBRC 107355.</title>
        <authorList>
            <person name="Komaki H."/>
            <person name="Tamura T."/>
        </authorList>
    </citation>
    <scope>NUCLEOTIDE SEQUENCE</scope>
    <source>
        <strain evidence="2">NBRC 107355</strain>
    </source>
</reference>
<accession>A0A8J3NAT6</accession>
<name>A0A8J3NAT6_9ACTN</name>
<keyword evidence="1" id="KW-0812">Transmembrane</keyword>
<dbReference type="EMBL" id="BOMB01000004">
    <property type="protein sequence ID" value="GID09892.1"/>
    <property type="molecule type" value="Genomic_DNA"/>
</dbReference>
<organism evidence="2 3">
    <name type="scientific">Actinocatenispora rupis</name>
    <dbReference type="NCBI Taxonomy" id="519421"/>
    <lineage>
        <taxon>Bacteria</taxon>
        <taxon>Bacillati</taxon>
        <taxon>Actinomycetota</taxon>
        <taxon>Actinomycetes</taxon>
        <taxon>Micromonosporales</taxon>
        <taxon>Micromonosporaceae</taxon>
        <taxon>Actinocatenispora</taxon>
    </lineage>
</organism>
<keyword evidence="1" id="KW-1133">Transmembrane helix</keyword>
<evidence type="ECO:0000313" key="2">
    <source>
        <dbReference type="EMBL" id="GID09892.1"/>
    </source>
</evidence>
<proteinExistence type="predicted"/>
<protein>
    <submittedName>
        <fullName evidence="2">Uncharacterized protein</fullName>
    </submittedName>
</protein>
<feature type="transmembrane region" description="Helical" evidence="1">
    <location>
        <begin position="257"/>
        <end position="280"/>
    </location>
</feature>
<sequence>MTDEATVRRYRRLLHAYPGWHRHRYGPDLLTTLLDAAEADPGADSRRARAAIVADGLRTRVRVRGAGWLLAALAALAGAGALAGLAGFASWYATVGPAPTRARAVAVAGPLLPAGKPSVDTVSDGAYESGGDPLDTALMAVLGDPDPARGGVVLEWFEVPHRAAPLADAGRYLSGHGWRVRHDAETLVADRARLRIELTVLAGDARHPDDVTVHVLPIPPTTAYVLATVGAAVGLVAGWLVAAAVLARARHRATADLAALVLLVVAVLGTLPAAGLDLLAVGSAGSLLPEPPWSGYHFALARPLGACGALALGAVLLLTVRRRPRTRVTA</sequence>
<comment type="caution">
    <text evidence="2">The sequence shown here is derived from an EMBL/GenBank/DDBJ whole genome shotgun (WGS) entry which is preliminary data.</text>
</comment>